<dbReference type="SUPFAM" id="SSF53335">
    <property type="entry name" value="S-adenosyl-L-methionine-dependent methyltransferases"/>
    <property type="match status" value="1"/>
</dbReference>
<dbReference type="Gene3D" id="3.40.50.150">
    <property type="entry name" value="Vaccinia Virus protein VP39"/>
    <property type="match status" value="1"/>
</dbReference>
<keyword evidence="2" id="KW-0808">Transferase</keyword>
<evidence type="ECO:0000256" key="2">
    <source>
        <dbReference type="ARBA" id="ARBA00022679"/>
    </source>
</evidence>
<accession>A0A8S3ZPW5</accession>
<dbReference type="GO" id="GO:0032259">
    <property type="term" value="P:methylation"/>
    <property type="evidence" value="ECO:0007669"/>
    <property type="project" value="UniProtKB-KW"/>
</dbReference>
<dbReference type="InterPro" id="IPR013216">
    <property type="entry name" value="Methyltransf_11"/>
</dbReference>
<comment type="caution">
    <text evidence="7">The sequence shown here is derived from an EMBL/GenBank/DDBJ whole genome shotgun (WGS) entry which is preliminary data.</text>
</comment>
<dbReference type="PANTHER" id="PTHR43464">
    <property type="entry name" value="METHYLTRANSFERASE"/>
    <property type="match status" value="1"/>
</dbReference>
<feature type="compositionally biased region" description="Polar residues" evidence="5">
    <location>
        <begin position="206"/>
        <end position="215"/>
    </location>
</feature>
<evidence type="ECO:0000313" key="7">
    <source>
        <dbReference type="EMBL" id="CAG5131547.1"/>
    </source>
</evidence>
<dbReference type="GO" id="GO:0010420">
    <property type="term" value="F:polyprenyldihydroxybenzoate methyltransferase activity"/>
    <property type="evidence" value="ECO:0007669"/>
    <property type="project" value="InterPro"/>
</dbReference>
<protein>
    <recommendedName>
        <fullName evidence="6">Methyltransferase type 11 domain-containing protein</fullName>
    </recommendedName>
</protein>
<dbReference type="GO" id="GO:0005739">
    <property type="term" value="C:mitochondrion"/>
    <property type="evidence" value="ECO:0007669"/>
    <property type="project" value="TreeGrafter"/>
</dbReference>
<dbReference type="PANTHER" id="PTHR43464:SF19">
    <property type="entry name" value="UBIQUINONE BIOSYNTHESIS O-METHYLTRANSFERASE, MITOCHONDRIAL"/>
    <property type="match status" value="1"/>
</dbReference>
<organism evidence="7 8">
    <name type="scientific">Candidula unifasciata</name>
    <dbReference type="NCBI Taxonomy" id="100452"/>
    <lineage>
        <taxon>Eukaryota</taxon>
        <taxon>Metazoa</taxon>
        <taxon>Spiralia</taxon>
        <taxon>Lophotrochozoa</taxon>
        <taxon>Mollusca</taxon>
        <taxon>Gastropoda</taxon>
        <taxon>Heterobranchia</taxon>
        <taxon>Euthyneura</taxon>
        <taxon>Panpulmonata</taxon>
        <taxon>Eupulmonata</taxon>
        <taxon>Stylommatophora</taxon>
        <taxon>Helicina</taxon>
        <taxon>Helicoidea</taxon>
        <taxon>Geomitridae</taxon>
        <taxon>Candidula</taxon>
    </lineage>
</organism>
<dbReference type="OrthoDB" id="3265906at2759"/>
<reference evidence="7" key="1">
    <citation type="submission" date="2021-04" db="EMBL/GenBank/DDBJ databases">
        <authorList>
            <consortium name="Molecular Ecology Group"/>
        </authorList>
    </citation>
    <scope>NUCLEOTIDE SEQUENCE</scope>
</reference>
<evidence type="ECO:0000256" key="1">
    <source>
        <dbReference type="ARBA" id="ARBA00022603"/>
    </source>
</evidence>
<name>A0A8S3ZPW5_9EUPU</name>
<feature type="domain" description="Methyltransferase type 11" evidence="6">
    <location>
        <begin position="12"/>
        <end position="110"/>
    </location>
</feature>
<evidence type="ECO:0000256" key="3">
    <source>
        <dbReference type="ARBA" id="ARBA00022688"/>
    </source>
</evidence>
<keyword evidence="1" id="KW-0489">Methyltransferase</keyword>
<keyword evidence="8" id="KW-1185">Reference proteome</keyword>
<evidence type="ECO:0000259" key="6">
    <source>
        <dbReference type="Pfam" id="PF08241"/>
    </source>
</evidence>
<evidence type="ECO:0000256" key="5">
    <source>
        <dbReference type="SAM" id="MobiDB-lite"/>
    </source>
</evidence>
<feature type="region of interest" description="Disordered" evidence="5">
    <location>
        <begin position="195"/>
        <end position="215"/>
    </location>
</feature>
<keyword evidence="4" id="KW-0949">S-adenosyl-L-methionine</keyword>
<evidence type="ECO:0000313" key="8">
    <source>
        <dbReference type="Proteomes" id="UP000678393"/>
    </source>
</evidence>
<dbReference type="Pfam" id="PF08241">
    <property type="entry name" value="Methyltransf_11"/>
    <property type="match status" value="1"/>
</dbReference>
<dbReference type="NCBIfam" id="TIGR01983">
    <property type="entry name" value="UbiG"/>
    <property type="match status" value="1"/>
</dbReference>
<evidence type="ECO:0000256" key="4">
    <source>
        <dbReference type="ARBA" id="ARBA00022691"/>
    </source>
</evidence>
<dbReference type="InterPro" id="IPR029063">
    <property type="entry name" value="SAM-dependent_MTases_sf"/>
</dbReference>
<dbReference type="CDD" id="cd02440">
    <property type="entry name" value="AdoMet_MTases"/>
    <property type="match status" value="1"/>
</dbReference>
<dbReference type="EMBL" id="CAJHNH020004746">
    <property type="protein sequence ID" value="CAG5131547.1"/>
    <property type="molecule type" value="Genomic_DNA"/>
</dbReference>
<gene>
    <name evidence="7" type="ORF">CUNI_LOCUS17105</name>
</gene>
<keyword evidence="3" id="KW-0831">Ubiquinone biosynthesis</keyword>
<dbReference type="Proteomes" id="UP000678393">
    <property type="component" value="Unassembled WGS sequence"/>
</dbReference>
<sequence length="215" mass="23498">MSKPLEGFWIMDVGSGGGILSEPLARLGASVVGLEASEESIKVAQTHLISDSAIRDRIRYVHGTVEEVAESQAGKFDAVVVSEVLEHVSDASLFVTYACKLVRPGGSIFFTTINKTQLAYLLGIVVAEQILHLVPAGTHDWEKFVPPADLQDMLEKNNFVTRLIHGMCYNPLTKRWSWVKDTSVNYALHAVKSPSAEGQEGDIWASQDSTKSPTK</sequence>
<dbReference type="GO" id="GO:0061542">
    <property type="term" value="F:3-demethylubiquinol 3-O-methyltransferase activity"/>
    <property type="evidence" value="ECO:0007669"/>
    <property type="project" value="InterPro"/>
</dbReference>
<dbReference type="AlphaFoldDB" id="A0A8S3ZPW5"/>
<dbReference type="InterPro" id="IPR010233">
    <property type="entry name" value="UbiG_MeTrfase"/>
</dbReference>
<proteinExistence type="predicted"/>